<dbReference type="InterPro" id="IPR012337">
    <property type="entry name" value="RNaseH-like_sf"/>
</dbReference>
<keyword evidence="5" id="KW-0539">Nucleus</keyword>
<protein>
    <recommendedName>
        <fullName evidence="9">DUF659 domain-containing protein</fullName>
    </recommendedName>
</protein>
<dbReference type="PANTHER" id="PTHR46481:SF10">
    <property type="entry name" value="ZINC FINGER BED DOMAIN-CONTAINING PROTEIN 39"/>
    <property type="match status" value="1"/>
</dbReference>
<reference evidence="8" key="2">
    <citation type="submission" date="2015-01" db="EMBL/GenBank/DDBJ databases">
        <title>Evolutionary Origins and Diversification of the Mycorrhizal Mutualists.</title>
        <authorList>
            <consortium name="DOE Joint Genome Institute"/>
            <consortium name="Mycorrhizal Genomics Consortium"/>
            <person name="Kohler A."/>
            <person name="Kuo A."/>
            <person name="Nagy L.G."/>
            <person name="Floudas D."/>
            <person name="Copeland A."/>
            <person name="Barry K.W."/>
            <person name="Cichocki N."/>
            <person name="Veneault-Fourrey C."/>
            <person name="LaButti K."/>
            <person name="Lindquist E.A."/>
            <person name="Lipzen A."/>
            <person name="Lundell T."/>
            <person name="Morin E."/>
            <person name="Murat C."/>
            <person name="Riley R."/>
            <person name="Ohm R."/>
            <person name="Sun H."/>
            <person name="Tunlid A."/>
            <person name="Henrissat B."/>
            <person name="Grigoriev I.V."/>
            <person name="Hibbett D.S."/>
            <person name="Martin F."/>
        </authorList>
    </citation>
    <scope>NUCLEOTIDE SEQUENCE [LARGE SCALE GENOMIC DNA]</scope>
    <source>
        <strain evidence="8">ATCC 200175</strain>
    </source>
</reference>
<name>A0A0C9T414_PAXIN</name>
<dbReference type="PANTHER" id="PTHR46481">
    <property type="entry name" value="ZINC FINGER BED DOMAIN-CONTAINING PROTEIN 4"/>
    <property type="match status" value="1"/>
</dbReference>
<evidence type="ECO:0000313" key="7">
    <source>
        <dbReference type="EMBL" id="KIJ06148.1"/>
    </source>
</evidence>
<dbReference type="Proteomes" id="UP000053647">
    <property type="component" value="Unassembled WGS sequence"/>
</dbReference>
<dbReference type="GO" id="GO:0008270">
    <property type="term" value="F:zinc ion binding"/>
    <property type="evidence" value="ECO:0007669"/>
    <property type="project" value="UniProtKB-KW"/>
</dbReference>
<proteinExistence type="predicted"/>
<reference evidence="7 8" key="1">
    <citation type="submission" date="2014-06" db="EMBL/GenBank/DDBJ databases">
        <authorList>
            <consortium name="DOE Joint Genome Institute"/>
            <person name="Kuo A."/>
            <person name="Kohler A."/>
            <person name="Nagy L.G."/>
            <person name="Floudas D."/>
            <person name="Copeland A."/>
            <person name="Barry K.W."/>
            <person name="Cichocki N."/>
            <person name="Veneault-Fourrey C."/>
            <person name="LaButti K."/>
            <person name="Lindquist E.A."/>
            <person name="Lipzen A."/>
            <person name="Lundell T."/>
            <person name="Morin E."/>
            <person name="Murat C."/>
            <person name="Sun H."/>
            <person name="Tunlid A."/>
            <person name="Henrissat B."/>
            <person name="Grigoriev I.V."/>
            <person name="Hibbett D.S."/>
            <person name="Martin F."/>
            <person name="Nordberg H.P."/>
            <person name="Cantor M.N."/>
            <person name="Hua S.X."/>
        </authorList>
    </citation>
    <scope>NUCLEOTIDE SEQUENCE [LARGE SCALE GENOMIC DNA]</scope>
    <source>
        <strain evidence="7 8">ATCC 200175</strain>
    </source>
</reference>
<keyword evidence="3" id="KW-0863">Zinc-finger</keyword>
<dbReference type="HOGENOM" id="CLU_008059_0_0_1"/>
<dbReference type="InterPro" id="IPR052035">
    <property type="entry name" value="ZnF_BED_domain_contain"/>
</dbReference>
<dbReference type="EMBL" id="KN820486">
    <property type="protein sequence ID" value="KIJ06148.1"/>
    <property type="molecule type" value="Genomic_DNA"/>
</dbReference>
<keyword evidence="2" id="KW-0479">Metal-binding</keyword>
<organism evidence="7 8">
    <name type="scientific">Paxillus involutus ATCC 200175</name>
    <dbReference type="NCBI Taxonomy" id="664439"/>
    <lineage>
        <taxon>Eukaryota</taxon>
        <taxon>Fungi</taxon>
        <taxon>Dikarya</taxon>
        <taxon>Basidiomycota</taxon>
        <taxon>Agaricomycotina</taxon>
        <taxon>Agaricomycetes</taxon>
        <taxon>Agaricomycetidae</taxon>
        <taxon>Boletales</taxon>
        <taxon>Paxilineae</taxon>
        <taxon>Paxillaceae</taxon>
        <taxon>Paxillus</taxon>
    </lineage>
</organism>
<evidence type="ECO:0008006" key="9">
    <source>
        <dbReference type="Google" id="ProtNLM"/>
    </source>
</evidence>
<keyword evidence="4" id="KW-0862">Zinc</keyword>
<evidence type="ECO:0000313" key="8">
    <source>
        <dbReference type="Proteomes" id="UP000053647"/>
    </source>
</evidence>
<evidence type="ECO:0000256" key="3">
    <source>
        <dbReference type="ARBA" id="ARBA00022771"/>
    </source>
</evidence>
<evidence type="ECO:0000256" key="5">
    <source>
        <dbReference type="ARBA" id="ARBA00023242"/>
    </source>
</evidence>
<dbReference type="GO" id="GO:0005634">
    <property type="term" value="C:nucleus"/>
    <property type="evidence" value="ECO:0007669"/>
    <property type="project" value="UniProtKB-SubCell"/>
</dbReference>
<gene>
    <name evidence="7" type="ORF">PAXINDRAFT_20647</name>
</gene>
<dbReference type="SUPFAM" id="SSF53098">
    <property type="entry name" value="Ribonuclease H-like"/>
    <property type="match status" value="1"/>
</dbReference>
<feature type="region of interest" description="Disordered" evidence="6">
    <location>
        <begin position="872"/>
        <end position="899"/>
    </location>
</feature>
<sequence>MDSGTQSKLNKLQIYLDHLPDSLPFCGSAESDYGFDFFGIRDEDEEDLGLEGAVNRQLEVRLGHRNNGPVKFKERGPGLSPVVTVLENYLKDLPGSVILMKWLDDLICSAQQTFENAKHPLPDVSQTPVLSSAIGECDDQAVRTTLKAGKAVQKLDSKVLSTYEDPAYMDLPEINDKRGSGMKILPLLLKVSQRCQKKMEEKPTDRCNWLPTELREAALEQMADNAIGPVAEITPSASTSRHSLAHGSPTMANNNTYTPSASPPEKNPAAKKMFHAYVTEGRQELKDKADFAVMQYIMCCGIPPKTVDADEFKFMISTLNSRYQLPSSSTLSSKLIPNEAAKLSLAAKQHLAKCHHLTITFDGGKTRQPHSVYTIHVTTGDRHTFCLDMDDASRLSHSAEYIFEALDRVRTSSHCIFIPKSLKVLLFGFQVVTKIGPWRFCATSSDNTGNTRKARKLLCQRYPNILNLQDACHLLSLGIKAIALLPEFENVIRQIRTILAFMSRSSYAMEHFDYQRNQLGIARGLEGIGETRFGTIYWAGRSLQRGLPALRAIVEDENLGINITSSNELFQDGTSRLTFEFELAKLLSVTGPWAKALKCLESAHVTADNVYLYWLAIMATIEDDLKKNPYNLKNSTMEDIRAIANSRFNEMIEDAPNDTYIVAFFLNPAYRMAPIYKNNNPLTVPTITINTKGARPQCTTKAPTALLERVGVSLQKMLKHEFGDAYTNSDWKDSKGRMHVQSPLLAKYHPTDALKRLKEQLKLYAKGMDPFDRQIRDKKESTADWWSAVQQDEDADVIGALALKIFSAVPVSMADERTMSTITWLNAPRRSSQQISTLQDHIKIRQWHRYKPEDFQNKKQPFKPVVHWRDMDTTISNHKRKASELGDEPPATGRAPPQP</sequence>
<dbReference type="AlphaFoldDB" id="A0A0C9T414"/>
<accession>A0A0C9T414</accession>
<feature type="compositionally biased region" description="Polar residues" evidence="6">
    <location>
        <begin position="250"/>
        <end position="260"/>
    </location>
</feature>
<comment type="subcellular location">
    <subcellularLocation>
        <location evidence="1">Nucleus</location>
    </subcellularLocation>
</comment>
<evidence type="ECO:0000256" key="6">
    <source>
        <dbReference type="SAM" id="MobiDB-lite"/>
    </source>
</evidence>
<keyword evidence="8" id="KW-1185">Reference proteome</keyword>
<dbReference type="OrthoDB" id="3236755at2759"/>
<evidence type="ECO:0000256" key="1">
    <source>
        <dbReference type="ARBA" id="ARBA00004123"/>
    </source>
</evidence>
<feature type="region of interest" description="Disordered" evidence="6">
    <location>
        <begin position="236"/>
        <end position="266"/>
    </location>
</feature>
<evidence type="ECO:0000256" key="4">
    <source>
        <dbReference type="ARBA" id="ARBA00022833"/>
    </source>
</evidence>
<evidence type="ECO:0000256" key="2">
    <source>
        <dbReference type="ARBA" id="ARBA00022723"/>
    </source>
</evidence>